<feature type="domain" description="CRIC" evidence="5">
    <location>
        <begin position="99"/>
        <end position="197"/>
    </location>
</feature>
<reference evidence="6 7" key="1">
    <citation type="submission" date="2017-03" db="EMBL/GenBank/DDBJ databases">
        <title>Genome Survey of Euroglyphus maynei.</title>
        <authorList>
            <person name="Arlian L.G."/>
            <person name="Morgan M.S."/>
            <person name="Rider S.D."/>
        </authorList>
    </citation>
    <scope>NUCLEOTIDE SEQUENCE [LARGE SCALE GENOMIC DNA]</scope>
    <source>
        <strain evidence="6">Arlian Lab</strain>
        <tissue evidence="6">Whole body</tissue>
    </source>
</reference>
<feature type="non-terminal residue" evidence="6">
    <location>
        <position position="1"/>
    </location>
</feature>
<dbReference type="SUPFAM" id="SSF50156">
    <property type="entry name" value="PDZ domain-like"/>
    <property type="match status" value="1"/>
</dbReference>
<dbReference type="InterPro" id="IPR036034">
    <property type="entry name" value="PDZ_sf"/>
</dbReference>
<feature type="domain" description="PDZ" evidence="4">
    <location>
        <begin position="235"/>
        <end position="316"/>
    </location>
</feature>
<dbReference type="Gene3D" id="1.10.150.50">
    <property type="entry name" value="Transcription Factor, Ets-1"/>
    <property type="match status" value="1"/>
</dbReference>
<dbReference type="PROSITE" id="PS50106">
    <property type="entry name" value="PDZ"/>
    <property type="match status" value="1"/>
</dbReference>
<dbReference type="InterPro" id="IPR001478">
    <property type="entry name" value="PDZ"/>
</dbReference>
<sequence>LDDSILPYVQFFVNNQINGCRLLLLSAQDLLNLNIHKIGHQEIILEAVELLRNLHYNITSETLQTIALRLACKSRALFNQLKKSAEKAAAASIATLNHNVENNNHSNHGSKKDKHKDHHHQQQQQQQQQIEPTIDLSPVSTATLAAVSDILSAVKDFISWIDRYPFDGQDNYVQARKAILQLSIELTSTAQRDQQFVQGPNEVIRQSCKKLADLCDRLVQELNDSLAMQAASLEVVTVTKNLDEDLGMHIHSSYSGIHVVGGLKYHSPAHLNGNIEEGDEIIQVNYQTVVGWQLKKLVASMRRFPTKLILTVKKRPRHHSSGSFTVVPQFALPLPEMSIIGNSSLPLGTSLPLTIANANLYNTLMLSSGNYPSST</sequence>
<evidence type="ECO:0000259" key="4">
    <source>
        <dbReference type="PROSITE" id="PS50106"/>
    </source>
</evidence>
<protein>
    <recommendedName>
        <fullName evidence="8">Connector enhancer of kinase suppressor of ras 2-like protein</fullName>
    </recommendedName>
</protein>
<evidence type="ECO:0008006" key="8">
    <source>
        <dbReference type="Google" id="ProtNLM"/>
    </source>
</evidence>
<feature type="domain" description="SAM" evidence="3">
    <location>
        <begin position="1"/>
        <end position="54"/>
    </location>
</feature>
<evidence type="ECO:0000313" key="6">
    <source>
        <dbReference type="EMBL" id="OTF83974.1"/>
    </source>
</evidence>
<evidence type="ECO:0000256" key="2">
    <source>
        <dbReference type="SAM" id="MobiDB-lite"/>
    </source>
</evidence>
<name>A0A1Y3BVN9_EURMA</name>
<evidence type="ECO:0000313" key="7">
    <source>
        <dbReference type="Proteomes" id="UP000194236"/>
    </source>
</evidence>
<dbReference type="InterPro" id="IPR017874">
    <property type="entry name" value="CRIC_domain"/>
</dbReference>
<dbReference type="CDD" id="cd06748">
    <property type="entry name" value="PDZ_CNK1_2_3-like"/>
    <property type="match status" value="1"/>
</dbReference>
<keyword evidence="7" id="KW-1185">Reference proteome</keyword>
<evidence type="ECO:0000259" key="3">
    <source>
        <dbReference type="PROSITE" id="PS50105"/>
    </source>
</evidence>
<dbReference type="PROSITE" id="PS50105">
    <property type="entry name" value="SAM_DOMAIN"/>
    <property type="match status" value="1"/>
</dbReference>
<dbReference type="OrthoDB" id="74412at2759"/>
<dbReference type="FunFam" id="2.30.42.10:FF:000060">
    <property type="entry name" value="Connector enhancer of kinase suppressor of Ras 2"/>
    <property type="match status" value="1"/>
</dbReference>
<comment type="similarity">
    <text evidence="1">Belongs to the CNKSR family.</text>
</comment>
<dbReference type="AlphaFoldDB" id="A0A1Y3BVN9"/>
<feature type="compositionally biased region" description="Low complexity" evidence="2">
    <location>
        <begin position="98"/>
        <end position="107"/>
    </location>
</feature>
<feature type="compositionally biased region" description="Basic residues" evidence="2">
    <location>
        <begin position="108"/>
        <end position="121"/>
    </location>
</feature>
<dbReference type="Pfam" id="PF00595">
    <property type="entry name" value="PDZ"/>
    <property type="match status" value="1"/>
</dbReference>
<evidence type="ECO:0000256" key="1">
    <source>
        <dbReference type="ARBA" id="ARBA00009498"/>
    </source>
</evidence>
<evidence type="ECO:0000259" key="5">
    <source>
        <dbReference type="PROSITE" id="PS51290"/>
    </source>
</evidence>
<dbReference type="PANTHER" id="PTHR12844:SF42">
    <property type="entry name" value="CONNECTOR ENHANCER OF KSR PROTEIN CNK"/>
    <property type="match status" value="1"/>
</dbReference>
<dbReference type="EMBL" id="MUJZ01001310">
    <property type="protein sequence ID" value="OTF83974.1"/>
    <property type="molecule type" value="Genomic_DNA"/>
</dbReference>
<gene>
    <name evidence="6" type="ORF">BLA29_006496</name>
</gene>
<organism evidence="6 7">
    <name type="scientific">Euroglyphus maynei</name>
    <name type="common">Mayne's house dust mite</name>
    <dbReference type="NCBI Taxonomy" id="6958"/>
    <lineage>
        <taxon>Eukaryota</taxon>
        <taxon>Metazoa</taxon>
        <taxon>Ecdysozoa</taxon>
        <taxon>Arthropoda</taxon>
        <taxon>Chelicerata</taxon>
        <taxon>Arachnida</taxon>
        <taxon>Acari</taxon>
        <taxon>Acariformes</taxon>
        <taxon>Sarcoptiformes</taxon>
        <taxon>Astigmata</taxon>
        <taxon>Psoroptidia</taxon>
        <taxon>Analgoidea</taxon>
        <taxon>Pyroglyphidae</taxon>
        <taxon>Pyroglyphinae</taxon>
        <taxon>Euroglyphus</taxon>
    </lineage>
</organism>
<dbReference type="Proteomes" id="UP000194236">
    <property type="component" value="Unassembled WGS sequence"/>
</dbReference>
<feature type="non-terminal residue" evidence="6">
    <location>
        <position position="375"/>
    </location>
</feature>
<dbReference type="SMART" id="SM00228">
    <property type="entry name" value="PDZ"/>
    <property type="match status" value="1"/>
</dbReference>
<dbReference type="PROSITE" id="PS51290">
    <property type="entry name" value="CRIC"/>
    <property type="match status" value="1"/>
</dbReference>
<dbReference type="Pfam" id="PF00536">
    <property type="entry name" value="SAM_1"/>
    <property type="match status" value="1"/>
</dbReference>
<dbReference type="PANTHER" id="PTHR12844">
    <property type="entry name" value="CONNECTOR ENCHANCER OF KINASE SUPPRESSOR OF RAS"/>
    <property type="match status" value="1"/>
</dbReference>
<dbReference type="SUPFAM" id="SSF47769">
    <property type="entry name" value="SAM/Pointed domain"/>
    <property type="match status" value="1"/>
</dbReference>
<dbReference type="InterPro" id="IPR013761">
    <property type="entry name" value="SAM/pointed_sf"/>
</dbReference>
<feature type="region of interest" description="Disordered" evidence="2">
    <location>
        <begin position="98"/>
        <end position="131"/>
    </location>
</feature>
<accession>A0A1Y3BVN9</accession>
<dbReference type="Gene3D" id="2.30.42.10">
    <property type="match status" value="1"/>
</dbReference>
<comment type="caution">
    <text evidence="6">The sequence shown here is derived from an EMBL/GenBank/DDBJ whole genome shotgun (WGS) entry which is preliminary data.</text>
</comment>
<dbReference type="InterPro" id="IPR001660">
    <property type="entry name" value="SAM"/>
</dbReference>
<dbReference type="InterPro" id="IPR051566">
    <property type="entry name" value="CNKSR"/>
</dbReference>
<dbReference type="Pfam" id="PF10534">
    <property type="entry name" value="CRIC_ras_sig"/>
    <property type="match status" value="1"/>
</dbReference>
<proteinExistence type="inferred from homology"/>